<accession>A0ABN9R198</accession>
<reference evidence="1" key="1">
    <citation type="submission" date="2023-10" db="EMBL/GenBank/DDBJ databases">
        <authorList>
            <person name="Chen Y."/>
            <person name="Shah S."/>
            <person name="Dougan E. K."/>
            <person name="Thang M."/>
            <person name="Chan C."/>
        </authorList>
    </citation>
    <scope>NUCLEOTIDE SEQUENCE [LARGE SCALE GENOMIC DNA]</scope>
</reference>
<feature type="non-terminal residue" evidence="1">
    <location>
        <position position="309"/>
    </location>
</feature>
<protein>
    <submittedName>
        <fullName evidence="1">Uncharacterized protein</fullName>
    </submittedName>
</protein>
<evidence type="ECO:0000313" key="2">
    <source>
        <dbReference type="Proteomes" id="UP001189429"/>
    </source>
</evidence>
<dbReference type="Proteomes" id="UP001189429">
    <property type="component" value="Unassembled WGS sequence"/>
</dbReference>
<keyword evidence="2" id="KW-1185">Reference proteome</keyword>
<comment type="caution">
    <text evidence="1">The sequence shown here is derived from an EMBL/GenBank/DDBJ whole genome shotgun (WGS) entry which is preliminary data.</text>
</comment>
<sequence>SRGWSLVDRPPLYRDAGAVGPCAELLLLRRVELPRAAPRRGVLDEALGLRAGPLPAGEEELARGFWRRGAGADAGAGIALGEGLEALHASRAQALLAAQRAAAHLLELRTAPAAAAGGAEDDHAVMRALVDPPLPPPREWLQAADPAPAPAGTRPPPRLTLLCRTRAQAEAALQLEEGLVHELQLDFLEAQGLEEAVEAARAAGRRVAACLPRVLKPGEDKIWLFYLRLRADALLVRSAGALYQLSGFGAGGEAEGADDAAAEAGEEASGPRPELIGDFSLNAANAVTAAALLEVPGLRRLTPTHDLSA</sequence>
<dbReference type="EMBL" id="CAUYUJ010005154">
    <property type="protein sequence ID" value="CAK0812483.1"/>
    <property type="molecule type" value="Genomic_DNA"/>
</dbReference>
<feature type="non-terminal residue" evidence="1">
    <location>
        <position position="1"/>
    </location>
</feature>
<gene>
    <name evidence="1" type="ORF">PCOR1329_LOCUS16759</name>
</gene>
<evidence type="ECO:0000313" key="1">
    <source>
        <dbReference type="EMBL" id="CAK0812483.1"/>
    </source>
</evidence>
<organism evidence="1 2">
    <name type="scientific">Prorocentrum cordatum</name>
    <dbReference type="NCBI Taxonomy" id="2364126"/>
    <lineage>
        <taxon>Eukaryota</taxon>
        <taxon>Sar</taxon>
        <taxon>Alveolata</taxon>
        <taxon>Dinophyceae</taxon>
        <taxon>Prorocentrales</taxon>
        <taxon>Prorocentraceae</taxon>
        <taxon>Prorocentrum</taxon>
    </lineage>
</organism>
<name>A0ABN9R198_9DINO</name>
<proteinExistence type="predicted"/>